<dbReference type="RefSeq" id="WP_197744841.1">
    <property type="nucleotide sequence ID" value="NZ_LR778175.1"/>
</dbReference>
<sequence length="200" mass="23245">MNKVKFKLLCLTIELVINFWVIPLRAEDTPALMSDDTPFGLEWGITEKQVKELGVTLEHSQTYENINIFSSKKLPEQLPAIRADSYSLLFDKKLGLQKIMMYSKIIKNDQEGEIGESQYRELKNLLIKKYGNPISILEKSHFDDSSQCFPSKWCDKWSTAFNDTNIHITLDLKRMVKLASYISLVYEGPRWDDMVNQKDK</sequence>
<name>A0A7G1Q8E7_9GAMM</name>
<dbReference type="KEGG" id="ntg:NSCAC_0487"/>
<reference evidence="1 2" key="1">
    <citation type="submission" date="2020-03" db="EMBL/GenBank/DDBJ databases">
        <authorList>
            <person name="Picone N."/>
        </authorList>
    </citation>
    <scope>NUCLEOTIDE SEQUENCE [LARGE SCALE GENOMIC DNA]</scope>
    <source>
        <strain evidence="1">NSCAC1</strain>
    </source>
</reference>
<evidence type="ECO:0000313" key="1">
    <source>
        <dbReference type="EMBL" id="CAB1275077.1"/>
    </source>
</evidence>
<dbReference type="Proteomes" id="UP000516072">
    <property type="component" value="Chromosome"/>
</dbReference>
<keyword evidence="2" id="KW-1185">Reference proteome</keyword>
<organism evidence="1 2">
    <name type="scientific">Candidatus Nitrosacidococcus tergens</name>
    <dbReference type="NCBI Taxonomy" id="553981"/>
    <lineage>
        <taxon>Bacteria</taxon>
        <taxon>Pseudomonadati</taxon>
        <taxon>Pseudomonadota</taxon>
        <taxon>Gammaproteobacteria</taxon>
        <taxon>Chromatiales</taxon>
        <taxon>Chromatiaceae</taxon>
        <taxon>Candidatus Nitrosacidococcus</taxon>
    </lineage>
</organism>
<proteinExistence type="predicted"/>
<dbReference type="AlphaFoldDB" id="A0A7G1Q8E7"/>
<gene>
    <name evidence="1" type="ORF">NSCAC_0487</name>
</gene>
<accession>A0A7G1Q8E7</accession>
<evidence type="ECO:0000313" key="2">
    <source>
        <dbReference type="Proteomes" id="UP000516072"/>
    </source>
</evidence>
<protein>
    <submittedName>
        <fullName evidence="1">Uncharacterized protein</fullName>
    </submittedName>
</protein>
<dbReference type="EMBL" id="LR778175">
    <property type="protein sequence ID" value="CAB1275077.1"/>
    <property type="molecule type" value="Genomic_DNA"/>
</dbReference>